<dbReference type="AlphaFoldDB" id="A0A2T5IY52"/>
<sequence length="120" mass="13259">MKTALTRLEALKDLVQQAIDTGATSVEQIHKTIAALPLAVLEKQGLLDIDSDKRDELWDKSFGQVYEAIRRVNQEVGELASQAFETIEDQIIIQKNISDADAEKQVIESPVAVEPTSKVV</sequence>
<comment type="caution">
    <text evidence="1">The sequence shown here is derived from an EMBL/GenBank/DDBJ whole genome shotgun (WGS) entry which is preliminary data.</text>
</comment>
<gene>
    <name evidence="1" type="ORF">C8N29_11026</name>
</gene>
<organism evidence="1 2">
    <name type="scientific">Agitococcus lubricus</name>
    <dbReference type="NCBI Taxonomy" id="1077255"/>
    <lineage>
        <taxon>Bacteria</taxon>
        <taxon>Pseudomonadati</taxon>
        <taxon>Pseudomonadota</taxon>
        <taxon>Gammaproteobacteria</taxon>
        <taxon>Moraxellales</taxon>
        <taxon>Moraxellaceae</taxon>
        <taxon>Agitococcus</taxon>
    </lineage>
</organism>
<keyword evidence="2" id="KW-1185">Reference proteome</keyword>
<evidence type="ECO:0000313" key="1">
    <source>
        <dbReference type="EMBL" id="PTQ88877.1"/>
    </source>
</evidence>
<evidence type="ECO:0000313" key="2">
    <source>
        <dbReference type="Proteomes" id="UP000244223"/>
    </source>
</evidence>
<dbReference type="RefSeq" id="WP_204509329.1">
    <property type="nucleotide sequence ID" value="NZ_QAON01000010.1"/>
</dbReference>
<protein>
    <submittedName>
        <fullName evidence="1">Uncharacterized protein</fullName>
    </submittedName>
</protein>
<dbReference type="Proteomes" id="UP000244223">
    <property type="component" value="Unassembled WGS sequence"/>
</dbReference>
<name>A0A2T5IY52_9GAMM</name>
<proteinExistence type="predicted"/>
<reference evidence="1 2" key="1">
    <citation type="submission" date="2018-04" db="EMBL/GenBank/DDBJ databases">
        <title>Genomic Encyclopedia of Archaeal and Bacterial Type Strains, Phase II (KMG-II): from individual species to whole genera.</title>
        <authorList>
            <person name="Goeker M."/>
        </authorList>
    </citation>
    <scope>NUCLEOTIDE SEQUENCE [LARGE SCALE GENOMIC DNA]</scope>
    <source>
        <strain evidence="1 2">DSM 5822</strain>
    </source>
</reference>
<accession>A0A2T5IY52</accession>
<dbReference type="EMBL" id="QAON01000010">
    <property type="protein sequence ID" value="PTQ88877.1"/>
    <property type="molecule type" value="Genomic_DNA"/>
</dbReference>